<keyword evidence="2 5" id="KW-0812">Transmembrane</keyword>
<keyword evidence="3 5" id="KW-1133">Transmembrane helix</keyword>
<feature type="transmembrane region" description="Helical" evidence="5">
    <location>
        <begin position="89"/>
        <end position="111"/>
    </location>
</feature>
<feature type="transmembrane region" description="Helical" evidence="5">
    <location>
        <begin position="64"/>
        <end position="82"/>
    </location>
</feature>
<comment type="subcellular location">
    <subcellularLocation>
        <location evidence="1">Membrane</location>
        <topology evidence="1">Multi-pass membrane protein</topology>
    </subcellularLocation>
</comment>
<feature type="transmembrane region" description="Helical" evidence="5">
    <location>
        <begin position="385"/>
        <end position="406"/>
    </location>
</feature>
<dbReference type="SUPFAM" id="SSF82866">
    <property type="entry name" value="Multidrug efflux transporter AcrB transmembrane domain"/>
    <property type="match status" value="2"/>
</dbReference>
<comment type="caution">
    <text evidence="7">The sequence shown here is derived from an EMBL/GenBank/DDBJ whole genome shotgun (WGS) entry which is preliminary data.</text>
</comment>
<keyword evidence="8" id="KW-1185">Reference proteome</keyword>
<evidence type="ECO:0000256" key="4">
    <source>
        <dbReference type="ARBA" id="ARBA00023136"/>
    </source>
</evidence>
<dbReference type="RefSeq" id="WP_262844017.1">
    <property type="nucleotide sequence ID" value="NZ_JANZYP010000024.1"/>
</dbReference>
<feature type="transmembrane region" description="Helical" evidence="5">
    <location>
        <begin position="155"/>
        <end position="175"/>
    </location>
</feature>
<evidence type="ECO:0000313" key="8">
    <source>
        <dbReference type="Proteomes" id="UP001595891"/>
    </source>
</evidence>
<dbReference type="Proteomes" id="UP001595891">
    <property type="component" value="Unassembled WGS sequence"/>
</dbReference>
<evidence type="ECO:0000256" key="2">
    <source>
        <dbReference type="ARBA" id="ARBA00022692"/>
    </source>
</evidence>
<evidence type="ECO:0000256" key="5">
    <source>
        <dbReference type="SAM" id="Phobius"/>
    </source>
</evidence>
<evidence type="ECO:0000256" key="3">
    <source>
        <dbReference type="ARBA" id="ARBA00022989"/>
    </source>
</evidence>
<reference evidence="8" key="1">
    <citation type="journal article" date="2019" name="Int. J. Syst. Evol. Microbiol.">
        <title>The Global Catalogue of Microorganisms (GCM) 10K type strain sequencing project: providing services to taxonomists for standard genome sequencing and annotation.</title>
        <authorList>
            <consortium name="The Broad Institute Genomics Platform"/>
            <consortium name="The Broad Institute Genome Sequencing Center for Infectious Disease"/>
            <person name="Wu L."/>
            <person name="Ma J."/>
        </authorList>
    </citation>
    <scope>NUCLEOTIDE SEQUENCE [LARGE SCALE GENOMIC DNA]</scope>
    <source>
        <strain evidence="8">CCUG 49560</strain>
    </source>
</reference>
<accession>A0ABV9ECH9</accession>
<dbReference type="InterPro" id="IPR004869">
    <property type="entry name" value="MMPL_dom"/>
</dbReference>
<evidence type="ECO:0000259" key="6">
    <source>
        <dbReference type="Pfam" id="PF03176"/>
    </source>
</evidence>
<feature type="transmembrane region" description="Helical" evidence="5">
    <location>
        <begin position="117"/>
        <end position="134"/>
    </location>
</feature>
<dbReference type="Pfam" id="PF03176">
    <property type="entry name" value="MMPL"/>
    <property type="match status" value="1"/>
</dbReference>
<feature type="transmembrane region" description="Helical" evidence="5">
    <location>
        <begin position="271"/>
        <end position="291"/>
    </location>
</feature>
<protein>
    <submittedName>
        <fullName evidence="7">MMPL family transporter</fullName>
    </submittedName>
</protein>
<feature type="transmembrane region" description="Helical" evidence="5">
    <location>
        <begin position="235"/>
        <end position="259"/>
    </location>
</feature>
<dbReference type="Gene3D" id="1.20.1640.10">
    <property type="entry name" value="Multidrug efflux transporter AcrB transmembrane domain"/>
    <property type="match status" value="1"/>
</dbReference>
<feature type="transmembrane region" description="Helical" evidence="5">
    <location>
        <begin position="12"/>
        <end position="29"/>
    </location>
</feature>
<sequence length="422" mass="41674">MLDVIGRLTTRHAWWVVAFWTAALAALILTRQDPFITLLGVPGPGLPGAVGSGLLGGYGPVPGGGGGMVAAGVVLFALAAVLRSPLAVPLALLAAVAVHGMSAVVVSALGLPAPPALFAYGTALGCAVMMVHRFKERLSSGDGPAVAVQTCLDRVGPVVATAYAAWTVSCGALPLGAGTRGLGPALAVTASAGILVALTLLPALLTVLAPLLAWPSRRRPGPRKGRPSGPRKGGTRLGLAVAAHPAAWTPVAAGLILAMGATGPVLVPAPLPAAVVAVAGVLVALVLALVLRSLVSPAYVASGALLVAWAAGTTAARPGDQLAVFMFTLAVTVSTALLVLARVREATGTGRDPRTSSALAIKYAGPPALAALLVAGTLAATVYDVLSGVCLVAGGAALSLVVVPGLTAMLGTRAWWPDTAPA</sequence>
<name>A0ABV9ECH9_9ACTN</name>
<feature type="transmembrane region" description="Helical" evidence="5">
    <location>
        <begin position="360"/>
        <end position="379"/>
    </location>
</feature>
<evidence type="ECO:0000256" key="1">
    <source>
        <dbReference type="ARBA" id="ARBA00004141"/>
    </source>
</evidence>
<keyword evidence="4 5" id="KW-0472">Membrane</keyword>
<feature type="transmembrane region" description="Helical" evidence="5">
    <location>
        <begin position="322"/>
        <end position="340"/>
    </location>
</feature>
<dbReference type="EMBL" id="JBHSFN010000008">
    <property type="protein sequence ID" value="MFC4587271.1"/>
    <property type="molecule type" value="Genomic_DNA"/>
</dbReference>
<evidence type="ECO:0000313" key="7">
    <source>
        <dbReference type="EMBL" id="MFC4587271.1"/>
    </source>
</evidence>
<feature type="transmembrane region" description="Helical" evidence="5">
    <location>
        <begin position="298"/>
        <end position="316"/>
    </location>
</feature>
<feature type="domain" description="Membrane transport protein MMPL" evidence="6">
    <location>
        <begin position="68"/>
        <end position="220"/>
    </location>
</feature>
<gene>
    <name evidence="7" type="ORF">ACFO8L_14350</name>
</gene>
<proteinExistence type="predicted"/>
<organism evidence="7 8">
    <name type="scientific">Sphaerisporangium corydalis</name>
    <dbReference type="NCBI Taxonomy" id="1441875"/>
    <lineage>
        <taxon>Bacteria</taxon>
        <taxon>Bacillati</taxon>
        <taxon>Actinomycetota</taxon>
        <taxon>Actinomycetes</taxon>
        <taxon>Streptosporangiales</taxon>
        <taxon>Streptosporangiaceae</taxon>
        <taxon>Sphaerisporangium</taxon>
    </lineage>
</organism>
<feature type="transmembrane region" description="Helical" evidence="5">
    <location>
        <begin position="187"/>
        <end position="214"/>
    </location>
</feature>